<feature type="compositionally biased region" description="Acidic residues" evidence="1">
    <location>
        <begin position="48"/>
        <end position="62"/>
    </location>
</feature>
<feature type="compositionally biased region" description="Basic and acidic residues" evidence="1">
    <location>
        <begin position="1"/>
        <end position="10"/>
    </location>
</feature>
<reference evidence="2" key="2">
    <citation type="submission" date="2017-10" db="EMBL/GenBank/DDBJ databases">
        <title>Ladona fulva Genome sequencing and assembly.</title>
        <authorList>
            <person name="Murali S."/>
            <person name="Richards S."/>
            <person name="Bandaranaike D."/>
            <person name="Bellair M."/>
            <person name="Blankenburg K."/>
            <person name="Chao H."/>
            <person name="Dinh H."/>
            <person name="Doddapaneni H."/>
            <person name="Dugan-Rocha S."/>
            <person name="Elkadiri S."/>
            <person name="Gnanaolivu R."/>
            <person name="Hernandez B."/>
            <person name="Skinner E."/>
            <person name="Javaid M."/>
            <person name="Lee S."/>
            <person name="Li M."/>
            <person name="Ming W."/>
            <person name="Munidasa M."/>
            <person name="Muniz J."/>
            <person name="Nguyen L."/>
            <person name="Hughes D."/>
            <person name="Osuji N."/>
            <person name="Pu L.-L."/>
            <person name="Puazo M."/>
            <person name="Qu C."/>
            <person name="Quiroz J."/>
            <person name="Raj R."/>
            <person name="Weissenberger G."/>
            <person name="Xin Y."/>
            <person name="Zou X."/>
            <person name="Han Y."/>
            <person name="Worley K."/>
            <person name="Muzny D."/>
            <person name="Gibbs R."/>
        </authorList>
    </citation>
    <scope>NUCLEOTIDE SEQUENCE</scope>
    <source>
        <strain evidence="2">Sampled in the wild</strain>
    </source>
</reference>
<keyword evidence="3" id="KW-1185">Reference proteome</keyword>
<accession>A0A8K0KHG4</accession>
<dbReference type="AlphaFoldDB" id="A0A8K0KHG4"/>
<dbReference type="Proteomes" id="UP000792457">
    <property type="component" value="Unassembled WGS sequence"/>
</dbReference>
<comment type="caution">
    <text evidence="2">The sequence shown here is derived from an EMBL/GenBank/DDBJ whole genome shotgun (WGS) entry which is preliminary data.</text>
</comment>
<reference evidence="2" key="1">
    <citation type="submission" date="2013-04" db="EMBL/GenBank/DDBJ databases">
        <authorList>
            <person name="Qu J."/>
            <person name="Murali S.C."/>
            <person name="Bandaranaike D."/>
            <person name="Bellair M."/>
            <person name="Blankenburg K."/>
            <person name="Chao H."/>
            <person name="Dinh H."/>
            <person name="Doddapaneni H."/>
            <person name="Downs B."/>
            <person name="Dugan-Rocha S."/>
            <person name="Elkadiri S."/>
            <person name="Gnanaolivu R.D."/>
            <person name="Hernandez B."/>
            <person name="Javaid M."/>
            <person name="Jayaseelan J.C."/>
            <person name="Lee S."/>
            <person name="Li M."/>
            <person name="Ming W."/>
            <person name="Munidasa M."/>
            <person name="Muniz J."/>
            <person name="Nguyen L."/>
            <person name="Ongeri F."/>
            <person name="Osuji N."/>
            <person name="Pu L.-L."/>
            <person name="Puazo M."/>
            <person name="Qu C."/>
            <person name="Quiroz J."/>
            <person name="Raj R."/>
            <person name="Weissenberger G."/>
            <person name="Xin Y."/>
            <person name="Zou X."/>
            <person name="Han Y."/>
            <person name="Richards S."/>
            <person name="Worley K."/>
            <person name="Muzny D."/>
            <person name="Gibbs R."/>
        </authorList>
    </citation>
    <scope>NUCLEOTIDE SEQUENCE</scope>
    <source>
        <strain evidence="2">Sampled in the wild</strain>
    </source>
</reference>
<dbReference type="EMBL" id="KZ308862">
    <property type="protein sequence ID" value="KAG8234970.1"/>
    <property type="molecule type" value="Genomic_DNA"/>
</dbReference>
<feature type="compositionally biased region" description="Basic and acidic residues" evidence="1">
    <location>
        <begin position="63"/>
        <end position="82"/>
    </location>
</feature>
<evidence type="ECO:0000313" key="3">
    <source>
        <dbReference type="Proteomes" id="UP000792457"/>
    </source>
</evidence>
<evidence type="ECO:0000313" key="2">
    <source>
        <dbReference type="EMBL" id="KAG8234970.1"/>
    </source>
</evidence>
<protein>
    <recommendedName>
        <fullName evidence="4">C2H2-type domain-containing protein</fullName>
    </recommendedName>
</protein>
<name>A0A8K0KHG4_LADFU</name>
<feature type="region of interest" description="Disordered" evidence="1">
    <location>
        <begin position="38"/>
        <end position="82"/>
    </location>
</feature>
<sequence length="151" mass="17492">MLDLRDDDKGPQTPSWLKDGSSGTINYKEYHKSEILYNANEPEIKQEPEEEGNLPEMCDDADEVRREKMTRKDTEKRNMDTEGLKEDCSVVIKAENVEVGVTVEDDMYCHHCGENKRTKLELKEHIFNTHLSILIAKEKEDIIINQLLRGI</sequence>
<evidence type="ECO:0000256" key="1">
    <source>
        <dbReference type="SAM" id="MobiDB-lite"/>
    </source>
</evidence>
<proteinExistence type="predicted"/>
<gene>
    <name evidence="2" type="ORF">J437_LFUL013327</name>
</gene>
<feature type="region of interest" description="Disordered" evidence="1">
    <location>
        <begin position="1"/>
        <end position="24"/>
    </location>
</feature>
<evidence type="ECO:0008006" key="4">
    <source>
        <dbReference type="Google" id="ProtNLM"/>
    </source>
</evidence>
<organism evidence="2 3">
    <name type="scientific">Ladona fulva</name>
    <name type="common">Scarce chaser dragonfly</name>
    <name type="synonym">Libellula fulva</name>
    <dbReference type="NCBI Taxonomy" id="123851"/>
    <lineage>
        <taxon>Eukaryota</taxon>
        <taxon>Metazoa</taxon>
        <taxon>Ecdysozoa</taxon>
        <taxon>Arthropoda</taxon>
        <taxon>Hexapoda</taxon>
        <taxon>Insecta</taxon>
        <taxon>Pterygota</taxon>
        <taxon>Palaeoptera</taxon>
        <taxon>Odonata</taxon>
        <taxon>Epiprocta</taxon>
        <taxon>Anisoptera</taxon>
        <taxon>Libelluloidea</taxon>
        <taxon>Libellulidae</taxon>
        <taxon>Ladona</taxon>
    </lineage>
</organism>